<dbReference type="SUPFAM" id="SSF52980">
    <property type="entry name" value="Restriction endonuclease-like"/>
    <property type="match status" value="1"/>
</dbReference>
<evidence type="ECO:0000259" key="1">
    <source>
        <dbReference type="Pfam" id="PF09588"/>
    </source>
</evidence>
<dbReference type="Gene3D" id="3.90.320.10">
    <property type="match status" value="1"/>
</dbReference>
<dbReference type="KEGG" id="cliz:G7Y31_06810"/>
<protein>
    <submittedName>
        <fullName evidence="2">YqaJ viral recombinase family protein</fullName>
    </submittedName>
</protein>
<dbReference type="InterPro" id="IPR019080">
    <property type="entry name" value="YqaJ_viral_recombinase"/>
</dbReference>
<evidence type="ECO:0000313" key="3">
    <source>
        <dbReference type="Proteomes" id="UP000594681"/>
    </source>
</evidence>
<name>A0A7T0KDK4_9CORY</name>
<dbReference type="RefSeq" id="WP_165006422.1">
    <property type="nucleotide sequence ID" value="NZ_CP064954.1"/>
</dbReference>
<evidence type="ECO:0000313" key="2">
    <source>
        <dbReference type="EMBL" id="QPK78295.1"/>
    </source>
</evidence>
<gene>
    <name evidence="2" type="ORF">G7Y31_06810</name>
</gene>
<sequence>MKTYTPETQDDWLAFRRARLTATEVAGLHLNRTVRHWQNLRDEKDTGIKAMTGNQYTAWGHAREPEIAAIAQGLDSRLLYNDNPQVIVINPDDDRLCGTPDLFSDEDGVIKVIGECKTSKHEFIGGKFHPWCPDQYYLQCQANLWHTGAEACILVVEYYQEDDGRFVPYRCERRVIIPNQEVIDALAATAREWFAWVEQDTRPGWMGEDLGLDGLDELTGLVESLARADEHAKHYKAIADKAKADIIALTGGAHASTVAGYKLSVSQVAESTTFDTTRFKKDHPDLVAQYQKKKAAYTTVRLTKGKD</sequence>
<reference evidence="2 3" key="1">
    <citation type="submission" date="2020-11" db="EMBL/GenBank/DDBJ databases">
        <title>Corynebacterium sp. ZJ-599.</title>
        <authorList>
            <person name="Zhou J."/>
        </authorList>
    </citation>
    <scope>NUCLEOTIDE SEQUENCE [LARGE SCALE GENOMIC DNA]</scope>
    <source>
        <strain evidence="2 3">ZJ-599</strain>
    </source>
</reference>
<keyword evidence="3" id="KW-1185">Reference proteome</keyword>
<dbReference type="Proteomes" id="UP000594681">
    <property type="component" value="Chromosome"/>
</dbReference>
<proteinExistence type="predicted"/>
<dbReference type="Pfam" id="PF09588">
    <property type="entry name" value="YqaJ"/>
    <property type="match status" value="1"/>
</dbReference>
<dbReference type="AlphaFoldDB" id="A0A7T0KDK4"/>
<organism evidence="2 3">
    <name type="scientific">Corynebacterium lizhenjunii</name>
    <dbReference type="NCBI Taxonomy" id="2709394"/>
    <lineage>
        <taxon>Bacteria</taxon>
        <taxon>Bacillati</taxon>
        <taxon>Actinomycetota</taxon>
        <taxon>Actinomycetes</taxon>
        <taxon>Mycobacteriales</taxon>
        <taxon>Corynebacteriaceae</taxon>
        <taxon>Corynebacterium</taxon>
    </lineage>
</organism>
<dbReference type="EMBL" id="CP064954">
    <property type="protein sequence ID" value="QPK78295.1"/>
    <property type="molecule type" value="Genomic_DNA"/>
</dbReference>
<accession>A0A7T0KDK4</accession>
<dbReference type="InterPro" id="IPR011604">
    <property type="entry name" value="PDDEXK-like_dom_sf"/>
</dbReference>
<dbReference type="InterPro" id="IPR011335">
    <property type="entry name" value="Restrct_endonuc-II-like"/>
</dbReference>
<feature type="domain" description="YqaJ viral recombinase" evidence="1">
    <location>
        <begin position="11"/>
        <end position="150"/>
    </location>
</feature>